<keyword evidence="2" id="KW-0808">Transferase</keyword>
<dbReference type="PANTHER" id="PTHR36449">
    <property type="entry name" value="ACETYLTRANSFERASE-RELATED"/>
    <property type="match status" value="1"/>
</dbReference>
<dbReference type="Proteomes" id="UP001317629">
    <property type="component" value="Chromosome"/>
</dbReference>
<evidence type="ECO:0000256" key="1">
    <source>
        <dbReference type="ARBA" id="ARBA00022649"/>
    </source>
</evidence>
<keyword evidence="5" id="KW-1185">Reference proteome</keyword>
<accession>A0ABN6VFH4</accession>
<dbReference type="RefSeq" id="WP_281927519.1">
    <property type="nucleotide sequence ID" value="NZ_AP027142.1"/>
</dbReference>
<protein>
    <recommendedName>
        <fullName evidence="6">GNAT family N-acetyltransferase</fullName>
    </recommendedName>
</protein>
<evidence type="ECO:0000256" key="3">
    <source>
        <dbReference type="ARBA" id="ARBA00023315"/>
    </source>
</evidence>
<name>A0ABN6VFH4_9HYPH</name>
<keyword evidence="3" id="KW-0012">Acyltransferase</keyword>
<sequence>MTRFYSTALGARDRRGFSSGNARIDRYFANGLGQDVRRNYAACYVLVEKSDEKIAGFYTLSSSGVPLLEVPPDLAGKLPRYPTVPAVLIGWLARDKAYTGEGVGGLLLFDAFARICASPIGAHAIIVDAIDDAAAAFYRKYLFKPFANKPDSLFLPLTTARRLIEADQ</sequence>
<gene>
    <name evidence="4" type="ORF">SS37A_18930</name>
</gene>
<dbReference type="InterPro" id="IPR016181">
    <property type="entry name" value="Acyl_CoA_acyltransferase"/>
</dbReference>
<evidence type="ECO:0000256" key="2">
    <source>
        <dbReference type="ARBA" id="ARBA00022679"/>
    </source>
</evidence>
<dbReference type="EMBL" id="AP027142">
    <property type="protein sequence ID" value="BDV34364.1"/>
    <property type="molecule type" value="Genomic_DNA"/>
</dbReference>
<evidence type="ECO:0008006" key="6">
    <source>
        <dbReference type="Google" id="ProtNLM"/>
    </source>
</evidence>
<dbReference type="Gene3D" id="3.40.630.30">
    <property type="match status" value="1"/>
</dbReference>
<evidence type="ECO:0000313" key="5">
    <source>
        <dbReference type="Proteomes" id="UP001317629"/>
    </source>
</evidence>
<keyword evidence="1" id="KW-1277">Toxin-antitoxin system</keyword>
<dbReference type="SUPFAM" id="SSF55729">
    <property type="entry name" value="Acyl-CoA N-acyltransferases (Nat)"/>
    <property type="match status" value="1"/>
</dbReference>
<evidence type="ECO:0000313" key="4">
    <source>
        <dbReference type="EMBL" id="BDV34364.1"/>
    </source>
</evidence>
<reference evidence="4 5" key="1">
    <citation type="journal article" date="2023" name="Int. J. Syst. Evol. Microbiol.">
        <title>Methylocystis iwaonis sp. nov., a type II methane-oxidizing bacterium from surface soil of a rice paddy field in Japan, and emended description of the genus Methylocystis (ex Whittenbury et al. 1970) Bowman et al. 1993.</title>
        <authorList>
            <person name="Kaise H."/>
            <person name="Sawadogo J.B."/>
            <person name="Alam M.S."/>
            <person name="Ueno C."/>
            <person name="Dianou D."/>
            <person name="Shinjo R."/>
            <person name="Asakawa S."/>
        </authorList>
    </citation>
    <scope>NUCLEOTIDE SEQUENCE [LARGE SCALE GENOMIC DNA]</scope>
    <source>
        <strain evidence="4 5">SS37A-Re</strain>
    </source>
</reference>
<organism evidence="4 5">
    <name type="scientific">Methylocystis iwaonis</name>
    <dbReference type="NCBI Taxonomy" id="2885079"/>
    <lineage>
        <taxon>Bacteria</taxon>
        <taxon>Pseudomonadati</taxon>
        <taxon>Pseudomonadota</taxon>
        <taxon>Alphaproteobacteria</taxon>
        <taxon>Hyphomicrobiales</taxon>
        <taxon>Methylocystaceae</taxon>
        <taxon>Methylocystis</taxon>
    </lineage>
</organism>
<dbReference type="PANTHER" id="PTHR36449:SF1">
    <property type="entry name" value="ACETYLTRANSFERASE"/>
    <property type="match status" value="1"/>
</dbReference>
<proteinExistence type="predicted"/>